<evidence type="ECO:0000256" key="7">
    <source>
        <dbReference type="ARBA" id="ARBA00022927"/>
    </source>
</evidence>
<comment type="subunit">
    <text evidence="13">Interacts with the Sec translocase complex via SecD. Specifically interacts with transmembrane segments of nascent integral membrane proteins during membrane integration.</text>
</comment>
<feature type="domain" description="Membrane insertase YidC/Oxa/ALB C-terminal" evidence="14">
    <location>
        <begin position="363"/>
        <end position="562"/>
    </location>
</feature>
<keyword evidence="4 13" id="KW-0813">Transport</keyword>
<dbReference type="NCBIfam" id="TIGR03593">
    <property type="entry name" value="yidC_nterm"/>
    <property type="match status" value="1"/>
</dbReference>
<comment type="similarity">
    <text evidence="2 13">Belongs to the OXA1/ALB3/YidC family. Type 1 subfamily.</text>
</comment>
<dbReference type="Gene3D" id="2.70.98.90">
    <property type="match status" value="1"/>
</dbReference>
<keyword evidence="5 13" id="KW-1003">Cell membrane</keyword>
<evidence type="ECO:0000313" key="18">
    <source>
        <dbReference type="Proteomes" id="UP000092677"/>
    </source>
</evidence>
<dbReference type="PANTHER" id="PTHR12428">
    <property type="entry name" value="OXA1"/>
    <property type="match status" value="1"/>
</dbReference>
<dbReference type="PRINTS" id="PR00701">
    <property type="entry name" value="60KDINNERMP"/>
</dbReference>
<evidence type="ECO:0000256" key="2">
    <source>
        <dbReference type="ARBA" id="ARBA00010527"/>
    </source>
</evidence>
<dbReference type="Pfam" id="PF14849">
    <property type="entry name" value="YidC_periplas"/>
    <property type="match status" value="1"/>
</dbReference>
<feature type="domain" description="Membrane insertase YidC N-terminal" evidence="15">
    <location>
        <begin position="67"/>
        <end position="351"/>
    </location>
</feature>
<dbReference type="Proteomes" id="UP000092731">
    <property type="component" value="Unassembled WGS sequence"/>
</dbReference>
<dbReference type="GO" id="GO:0051205">
    <property type="term" value="P:protein insertion into membrane"/>
    <property type="evidence" value="ECO:0007669"/>
    <property type="project" value="TreeGrafter"/>
</dbReference>
<evidence type="ECO:0000256" key="9">
    <source>
        <dbReference type="ARBA" id="ARBA00023136"/>
    </source>
</evidence>
<feature type="transmembrane region" description="Helical" evidence="13">
    <location>
        <begin position="336"/>
        <end position="357"/>
    </location>
</feature>
<reference evidence="17" key="1">
    <citation type="journal article" date="2016" name="Genome Announc.">
        <title>Draft Genome Sequences of Three Strains of Ehrlichia ruminantium, a Tick-Borne Pathogen of Ruminants, Isolated from Zimbabwe, The Gambia, and Ghana.</title>
        <authorList>
            <person name="Nakao R."/>
            <person name="Jongejan F."/>
            <person name="Sugimoto C."/>
        </authorList>
    </citation>
    <scope>NUCLEOTIDE SEQUENCE</scope>
    <source>
        <strain evidence="16">Kerr Seringe</strain>
        <strain evidence="17">Pokoase 417</strain>
    </source>
</reference>
<dbReference type="RefSeq" id="WP_065432515.1">
    <property type="nucleotide sequence ID" value="NZ_BDDL01000041.1"/>
</dbReference>
<dbReference type="InterPro" id="IPR028055">
    <property type="entry name" value="YidC/Oxa/ALB_C"/>
</dbReference>
<dbReference type="PRINTS" id="PR01900">
    <property type="entry name" value="YIDCPROTEIN"/>
</dbReference>
<dbReference type="AlphaFoldDB" id="A0A170SPP8"/>
<evidence type="ECO:0000256" key="4">
    <source>
        <dbReference type="ARBA" id="ARBA00022448"/>
    </source>
</evidence>
<proteinExistence type="inferred from homology"/>
<evidence type="ECO:0000256" key="12">
    <source>
        <dbReference type="ARBA" id="ARBA00033342"/>
    </source>
</evidence>
<keyword evidence="6 13" id="KW-0812">Transmembrane</keyword>
<comment type="function">
    <text evidence="13">Required for the insertion and/or proper folding and/or complex formation of integral membrane proteins into the membrane. Involved in integration of membrane proteins that insert both dependently and independently of the Sec translocase complex, as well as at least some lipoproteins. Aids folding of multispanning membrane proteins.</text>
</comment>
<feature type="transmembrane region" description="Helical" evidence="13">
    <location>
        <begin position="363"/>
        <end position="383"/>
    </location>
</feature>
<sequence length="577" mass="66836">MLEIRNLVFAVVLSVLIMMGWRLVYEKFFTVQHIVEDEDSSSMIPEIDNVLTYRSRNEIIDSTPNLRVKLSNKEISGSISLKGAQLDDLVFKNYHVTPDNSSDGIILLSPENTEGVYFIEFGWIDPQHKIVVPNQLSTWTSDKSVLSPNNTVTLTWDNQQGVIFQIKVTLDDYYMFKIEQIIINNTDNIVNLIPYGRINRARHTTEKSYWISHEGAVGSFGYTLKEWTYKNIIKERNIKISQQNTDDNQWVGIADKYWFTALIPNILQKKSKLSFHVKHGKYNNEDRFQVDFSHDNYSAYPNKTASSTSYLFAGAKELKLLDKYKKDLNISLFDKAVDFGILYFITKPVFLLLEYFYDLIGNFGLAILLLTIVIKLIMFPLSYKSYVSMFKLKYLQPEILKIKELYKNDNTKMSKEVSLLFKKNDVSPMSGFIPILIQIPVFFALYKVLFVTIEMRHAPFYLWVKDLSNFDTANVLTLFGLLNFNPPICIGILPVILGITMIIQQKMNTSTHSSQDQDKIQASFIKFLPYVFIFIFSSFPTGLIIYWICSNSITIIQQLIIKAYIGRKFNLKHDYNN</sequence>
<evidence type="ECO:0000256" key="10">
    <source>
        <dbReference type="ARBA" id="ARBA00023186"/>
    </source>
</evidence>
<feature type="transmembrane region" description="Helical" evidence="13">
    <location>
        <begin position="432"/>
        <end position="453"/>
    </location>
</feature>
<comment type="subcellular location">
    <subcellularLocation>
        <location evidence="1">Cell inner membrane</location>
        <topology evidence="1">Multi-pass membrane protein</topology>
    </subcellularLocation>
    <subcellularLocation>
        <location evidence="13">Cell membrane</location>
        <topology evidence="13">Multi-pass membrane protein</topology>
    </subcellularLocation>
</comment>
<dbReference type="InterPro" id="IPR001708">
    <property type="entry name" value="YidC/ALB3/OXA1/COX18"/>
</dbReference>
<dbReference type="STRING" id="779.GCA_002019755_00344"/>
<evidence type="ECO:0000256" key="5">
    <source>
        <dbReference type="ARBA" id="ARBA00022475"/>
    </source>
</evidence>
<evidence type="ECO:0000259" key="14">
    <source>
        <dbReference type="Pfam" id="PF02096"/>
    </source>
</evidence>
<feature type="transmembrane region" description="Helical" evidence="13">
    <location>
        <begin position="473"/>
        <end position="503"/>
    </location>
</feature>
<feature type="transmembrane region" description="Helical" evidence="13">
    <location>
        <begin position="6"/>
        <end position="25"/>
    </location>
</feature>
<organism evidence="17 19">
    <name type="scientific">Ehrlichia ruminantium</name>
    <name type="common">heartwater rickettsia</name>
    <name type="synonym">Cowdria ruminantium</name>
    <dbReference type="NCBI Taxonomy" id="779"/>
    <lineage>
        <taxon>Bacteria</taxon>
        <taxon>Pseudomonadati</taxon>
        <taxon>Pseudomonadota</taxon>
        <taxon>Alphaproteobacteria</taxon>
        <taxon>Rickettsiales</taxon>
        <taxon>Anaplasmataceae</taxon>
        <taxon>Ehrlichia</taxon>
    </lineage>
</organism>
<dbReference type="InterPro" id="IPR028053">
    <property type="entry name" value="Membr_insert_YidC_N"/>
</dbReference>
<evidence type="ECO:0000256" key="11">
    <source>
        <dbReference type="ARBA" id="ARBA00033245"/>
    </source>
</evidence>
<evidence type="ECO:0000256" key="8">
    <source>
        <dbReference type="ARBA" id="ARBA00022989"/>
    </source>
</evidence>
<feature type="transmembrane region" description="Helical" evidence="13">
    <location>
        <begin position="524"/>
        <end position="548"/>
    </location>
</feature>
<evidence type="ECO:0000313" key="17">
    <source>
        <dbReference type="EMBL" id="GAT78228.1"/>
    </source>
</evidence>
<evidence type="ECO:0000259" key="15">
    <source>
        <dbReference type="Pfam" id="PF14849"/>
    </source>
</evidence>
<dbReference type="InterPro" id="IPR019998">
    <property type="entry name" value="Membr_insert_YidC"/>
</dbReference>
<dbReference type="PANTHER" id="PTHR12428:SF65">
    <property type="entry name" value="CYTOCHROME C OXIDASE ASSEMBLY PROTEIN COX18, MITOCHONDRIAL"/>
    <property type="match status" value="1"/>
</dbReference>
<evidence type="ECO:0000256" key="13">
    <source>
        <dbReference type="HAMAP-Rule" id="MF_01810"/>
    </source>
</evidence>
<dbReference type="Pfam" id="PF02096">
    <property type="entry name" value="60KD_IMP"/>
    <property type="match status" value="1"/>
</dbReference>
<keyword evidence="8 13" id="KW-1133">Transmembrane helix</keyword>
<dbReference type="NCBIfam" id="NF002353">
    <property type="entry name" value="PRK01318.1-4"/>
    <property type="match status" value="1"/>
</dbReference>
<dbReference type="InterPro" id="IPR038221">
    <property type="entry name" value="YidC_periplasmic_sf"/>
</dbReference>
<dbReference type="GO" id="GO:0032977">
    <property type="term" value="F:membrane insertase activity"/>
    <property type="evidence" value="ECO:0007669"/>
    <property type="project" value="InterPro"/>
</dbReference>
<keyword evidence="9 13" id="KW-0472">Membrane</keyword>
<dbReference type="CDD" id="cd20070">
    <property type="entry name" value="5TM_YidC_Alb3"/>
    <property type="match status" value="1"/>
</dbReference>
<accession>A0A170SPP8</accession>
<dbReference type="GO" id="GO:0015031">
    <property type="term" value="P:protein transport"/>
    <property type="evidence" value="ECO:0007669"/>
    <property type="project" value="UniProtKB-KW"/>
</dbReference>
<dbReference type="CDD" id="cd19961">
    <property type="entry name" value="EcYidC-like_peri"/>
    <property type="match status" value="1"/>
</dbReference>
<evidence type="ECO:0000256" key="1">
    <source>
        <dbReference type="ARBA" id="ARBA00004429"/>
    </source>
</evidence>
<name>A0A170SPP8_EHRRU</name>
<dbReference type="GO" id="GO:0005886">
    <property type="term" value="C:plasma membrane"/>
    <property type="evidence" value="ECO:0007669"/>
    <property type="project" value="UniProtKB-SubCell"/>
</dbReference>
<protein>
    <recommendedName>
        <fullName evidence="3 13">Membrane protein insertase YidC</fullName>
    </recommendedName>
    <alternativeName>
        <fullName evidence="12 13">Foldase YidC</fullName>
    </alternativeName>
    <alternativeName>
        <fullName evidence="11 13">Membrane integrase YidC</fullName>
    </alternativeName>
    <alternativeName>
        <fullName evidence="13">Membrane protein YidC</fullName>
    </alternativeName>
</protein>
<evidence type="ECO:0000313" key="16">
    <source>
        <dbReference type="EMBL" id="GAT77149.1"/>
    </source>
</evidence>
<gene>
    <name evidence="13" type="primary">yidC</name>
    <name evidence="16" type="ORF">EHRUM2_03600</name>
    <name evidence="17" type="ORF">EHRUM3_04420</name>
</gene>
<keyword evidence="10 13" id="KW-0143">Chaperone</keyword>
<keyword evidence="7 13" id="KW-0653">Protein transport</keyword>
<evidence type="ECO:0000313" key="19">
    <source>
        <dbReference type="Proteomes" id="UP000092731"/>
    </source>
</evidence>
<dbReference type="HAMAP" id="MF_01810">
    <property type="entry name" value="YidC_type1"/>
    <property type="match status" value="1"/>
</dbReference>
<dbReference type="NCBIfam" id="TIGR03592">
    <property type="entry name" value="yidC_oxa1_cterm"/>
    <property type="match status" value="1"/>
</dbReference>
<dbReference type="EMBL" id="BDDL01000041">
    <property type="protein sequence ID" value="GAT77149.1"/>
    <property type="molecule type" value="Genomic_DNA"/>
</dbReference>
<dbReference type="EMBL" id="BDDM01000144">
    <property type="protein sequence ID" value="GAT78228.1"/>
    <property type="molecule type" value="Genomic_DNA"/>
</dbReference>
<dbReference type="InterPro" id="IPR047196">
    <property type="entry name" value="YidC_ALB_C"/>
</dbReference>
<reference evidence="18 19" key="2">
    <citation type="submission" date="2016-05" db="EMBL/GenBank/DDBJ databases">
        <title>Draft genome sequences of four strains of Ehrlichia ruminantium, a tick-borne pathogen of ruminants, isolated from Zimbabwe, The Gambia and Ghana.</title>
        <authorList>
            <person name="Nakao R."/>
            <person name="Jongejan F."/>
            <person name="Sugimoto C."/>
        </authorList>
    </citation>
    <scope>NUCLEOTIDE SEQUENCE [LARGE SCALE GENOMIC DNA]</scope>
    <source>
        <strain evidence="18">Kerr Seringe</strain>
        <strain evidence="19">Pokoase 417</strain>
    </source>
</reference>
<evidence type="ECO:0000256" key="3">
    <source>
        <dbReference type="ARBA" id="ARBA00015325"/>
    </source>
</evidence>
<dbReference type="Proteomes" id="UP000092677">
    <property type="component" value="Unassembled WGS sequence"/>
</dbReference>
<comment type="caution">
    <text evidence="17">The sequence shown here is derived from an EMBL/GenBank/DDBJ whole genome shotgun (WGS) entry which is preliminary data.</text>
</comment>
<evidence type="ECO:0000256" key="6">
    <source>
        <dbReference type="ARBA" id="ARBA00022692"/>
    </source>
</evidence>